<dbReference type="EMBL" id="FNJR01000003">
    <property type="protein sequence ID" value="SDP34897.1"/>
    <property type="molecule type" value="Genomic_DNA"/>
</dbReference>
<evidence type="ECO:0000256" key="1">
    <source>
        <dbReference type="ARBA" id="ARBA00005272"/>
    </source>
</evidence>
<organism evidence="8 9">
    <name type="scientific">Actinopolyspora xinjiangensis</name>
    <dbReference type="NCBI Taxonomy" id="405564"/>
    <lineage>
        <taxon>Bacteria</taxon>
        <taxon>Bacillati</taxon>
        <taxon>Actinomycetota</taxon>
        <taxon>Actinomycetes</taxon>
        <taxon>Actinopolysporales</taxon>
        <taxon>Actinopolysporaceae</taxon>
        <taxon>Actinopolyspora</taxon>
    </lineage>
</organism>
<dbReference type="InterPro" id="IPR045024">
    <property type="entry name" value="NDH-2"/>
</dbReference>
<comment type="similarity">
    <text evidence="1">Belongs to the NADH dehydrogenase family.</text>
</comment>
<dbReference type="InterPro" id="IPR036188">
    <property type="entry name" value="FAD/NAD-bd_sf"/>
</dbReference>
<keyword evidence="9" id="KW-1185">Reference proteome</keyword>
<dbReference type="GO" id="GO:0003954">
    <property type="term" value="F:NADH dehydrogenase activity"/>
    <property type="evidence" value="ECO:0007669"/>
    <property type="project" value="InterPro"/>
</dbReference>
<protein>
    <submittedName>
        <fullName evidence="8">NADH dehydrogenase</fullName>
    </submittedName>
</protein>
<evidence type="ECO:0000256" key="6">
    <source>
        <dbReference type="SAM" id="MobiDB-lite"/>
    </source>
</evidence>
<gene>
    <name evidence="8" type="ORF">SAMN04487905_103303</name>
</gene>
<dbReference type="AlphaFoldDB" id="A0A1H0RZV8"/>
<keyword evidence="5" id="KW-0520">NAD</keyword>
<evidence type="ECO:0000259" key="7">
    <source>
        <dbReference type="Pfam" id="PF07992"/>
    </source>
</evidence>
<keyword evidence="2" id="KW-0285">Flavoprotein</keyword>
<dbReference type="Gene3D" id="3.50.50.100">
    <property type="match status" value="1"/>
</dbReference>
<dbReference type="Pfam" id="PF07992">
    <property type="entry name" value="Pyr_redox_2"/>
    <property type="match status" value="1"/>
</dbReference>
<dbReference type="OrthoDB" id="9781621at2"/>
<dbReference type="RefSeq" id="WP_092599224.1">
    <property type="nucleotide sequence ID" value="NZ_FNJR01000003.1"/>
</dbReference>
<dbReference type="PRINTS" id="PR00368">
    <property type="entry name" value="FADPNR"/>
</dbReference>
<keyword evidence="3" id="KW-0274">FAD</keyword>
<dbReference type="PRINTS" id="PR00411">
    <property type="entry name" value="PNDRDTASEI"/>
</dbReference>
<dbReference type="PANTHER" id="PTHR43706:SF45">
    <property type="entry name" value="NADH DEHYDROGENASE-LIKE PROTEIN RV1812C"/>
    <property type="match status" value="1"/>
</dbReference>
<dbReference type="STRING" id="405564.SAMN04487905_103303"/>
<evidence type="ECO:0000256" key="5">
    <source>
        <dbReference type="ARBA" id="ARBA00023027"/>
    </source>
</evidence>
<dbReference type="InterPro" id="IPR023753">
    <property type="entry name" value="FAD/NAD-binding_dom"/>
</dbReference>
<keyword evidence="4" id="KW-0560">Oxidoreductase</keyword>
<sequence length="445" mass="48015">MGRNRVVIVGGGFAGYHAAERLTRNTHPGETEIVLVNPTDYFLYLPLLPEVAAGILDPRAITVSLPGTLPAVRLVLGEVTAIDPDARHLTYTDPEDNTGSVTFDNLVLAAGSVNKLLPIPGLATHGHGFRGVPEALYFRDHVTRQIELAAATSDQAERDARCTFVVVGAGYTGTEIAAQGPEFTRMLAARHPELRDQPIRWKLLDVAPRVLPGLDGRLSRTATEVLRRRGVELLTETSISEATDSGVTLDDGQQVPTRSLIWCVGVRPDPLVRSLGLRTTEGRLAVDETLTVPGYPHVFACGDAAGVPDRTNPGQLTAMTAQHATRQGKLAGANVLASLRGERLSRYRHRDLGFVVDLGAREAAANPLHVPLSGLAAKAVTRGYHLMAMPKNRLRVAVDWLLEATTERQGVQLGMVRSGTVPLDTASPELPNLRGERREQSSLRT</sequence>
<feature type="compositionally biased region" description="Basic and acidic residues" evidence="6">
    <location>
        <begin position="434"/>
        <end position="445"/>
    </location>
</feature>
<evidence type="ECO:0000313" key="9">
    <source>
        <dbReference type="Proteomes" id="UP000199497"/>
    </source>
</evidence>
<dbReference type="Proteomes" id="UP000199497">
    <property type="component" value="Unassembled WGS sequence"/>
</dbReference>
<evidence type="ECO:0000256" key="3">
    <source>
        <dbReference type="ARBA" id="ARBA00022827"/>
    </source>
</evidence>
<accession>A0A1H0RZV8</accession>
<evidence type="ECO:0000256" key="4">
    <source>
        <dbReference type="ARBA" id="ARBA00023002"/>
    </source>
</evidence>
<feature type="domain" description="FAD/NAD(P)-binding" evidence="7">
    <location>
        <begin position="5"/>
        <end position="328"/>
    </location>
</feature>
<dbReference type="SUPFAM" id="SSF51905">
    <property type="entry name" value="FAD/NAD(P)-binding domain"/>
    <property type="match status" value="1"/>
</dbReference>
<feature type="region of interest" description="Disordered" evidence="6">
    <location>
        <begin position="420"/>
        <end position="445"/>
    </location>
</feature>
<name>A0A1H0RZV8_9ACTN</name>
<proteinExistence type="inferred from homology"/>
<evidence type="ECO:0000313" key="8">
    <source>
        <dbReference type="EMBL" id="SDP34897.1"/>
    </source>
</evidence>
<dbReference type="PANTHER" id="PTHR43706">
    <property type="entry name" value="NADH DEHYDROGENASE"/>
    <property type="match status" value="1"/>
</dbReference>
<evidence type="ECO:0000256" key="2">
    <source>
        <dbReference type="ARBA" id="ARBA00022630"/>
    </source>
</evidence>
<reference evidence="9" key="1">
    <citation type="submission" date="2016-10" db="EMBL/GenBank/DDBJ databases">
        <authorList>
            <person name="Varghese N."/>
            <person name="Submissions S."/>
        </authorList>
    </citation>
    <scope>NUCLEOTIDE SEQUENCE [LARGE SCALE GENOMIC DNA]</scope>
    <source>
        <strain evidence="9">DSM 46732</strain>
    </source>
</reference>